<sequence>MSIEAMAMAGMDYKECGINFEDWDRHCRDQPPLYLQTGQSICREVENHKSMDEDVEWMKHKLREWAKAVASKQESETIMSIEAMAMAGMDYKECGINFEEWDCHCREQPPLYLQTGIILCREEENKSIHEDAEWMKQKLREWAKAVVSKQIVCILCLK</sequence>
<accession>A0A834WX50</accession>
<dbReference type="AlphaFoldDB" id="A0A834WX50"/>
<name>A0A834WX50_9FABA</name>
<proteinExistence type="predicted"/>
<organism evidence="1 2">
    <name type="scientific">Senna tora</name>
    <dbReference type="NCBI Taxonomy" id="362788"/>
    <lineage>
        <taxon>Eukaryota</taxon>
        <taxon>Viridiplantae</taxon>
        <taxon>Streptophyta</taxon>
        <taxon>Embryophyta</taxon>
        <taxon>Tracheophyta</taxon>
        <taxon>Spermatophyta</taxon>
        <taxon>Magnoliopsida</taxon>
        <taxon>eudicotyledons</taxon>
        <taxon>Gunneridae</taxon>
        <taxon>Pentapetalae</taxon>
        <taxon>rosids</taxon>
        <taxon>fabids</taxon>
        <taxon>Fabales</taxon>
        <taxon>Fabaceae</taxon>
        <taxon>Caesalpinioideae</taxon>
        <taxon>Cassia clade</taxon>
        <taxon>Senna</taxon>
    </lineage>
</organism>
<gene>
    <name evidence="1" type="ORF">G2W53_009284</name>
</gene>
<reference evidence="1" key="1">
    <citation type="submission" date="2020-09" db="EMBL/GenBank/DDBJ databases">
        <title>Genome-Enabled Discovery of Anthraquinone Biosynthesis in Senna tora.</title>
        <authorList>
            <person name="Kang S.-H."/>
            <person name="Pandey R.P."/>
            <person name="Lee C.-M."/>
            <person name="Sim J.-S."/>
            <person name="Jeong J.-T."/>
            <person name="Choi B.-S."/>
            <person name="Jung M."/>
            <person name="Ginzburg D."/>
            <person name="Zhao K."/>
            <person name="Won S.Y."/>
            <person name="Oh T.-J."/>
            <person name="Yu Y."/>
            <person name="Kim N.-H."/>
            <person name="Lee O.R."/>
            <person name="Lee T.-H."/>
            <person name="Bashyal P."/>
            <person name="Kim T.-S."/>
            <person name="Lee W.-H."/>
            <person name="Kawkins C."/>
            <person name="Kim C.-K."/>
            <person name="Kim J.S."/>
            <person name="Ahn B.O."/>
            <person name="Rhee S.Y."/>
            <person name="Sohng J.K."/>
        </authorList>
    </citation>
    <scope>NUCLEOTIDE SEQUENCE</scope>
    <source>
        <tissue evidence="1">Leaf</tissue>
    </source>
</reference>
<dbReference type="Proteomes" id="UP000634136">
    <property type="component" value="Unassembled WGS sequence"/>
</dbReference>
<evidence type="ECO:0000313" key="1">
    <source>
        <dbReference type="EMBL" id="KAF7834425.1"/>
    </source>
</evidence>
<dbReference type="OrthoDB" id="1719622at2759"/>
<dbReference type="EMBL" id="JAAIUW010000004">
    <property type="protein sequence ID" value="KAF7834425.1"/>
    <property type="molecule type" value="Genomic_DNA"/>
</dbReference>
<evidence type="ECO:0000313" key="2">
    <source>
        <dbReference type="Proteomes" id="UP000634136"/>
    </source>
</evidence>
<comment type="caution">
    <text evidence="1">The sequence shown here is derived from an EMBL/GenBank/DDBJ whole genome shotgun (WGS) entry which is preliminary data.</text>
</comment>
<protein>
    <submittedName>
        <fullName evidence="1">Mitochondrial uncoupling protein 5-like</fullName>
    </submittedName>
</protein>
<keyword evidence="2" id="KW-1185">Reference proteome</keyword>